<dbReference type="KEGG" id="kba:A0U89_07035"/>
<protein>
    <submittedName>
        <fullName evidence="1">Uncharacterized protein</fullName>
    </submittedName>
</protein>
<dbReference type="PANTHER" id="PTHR41287:SF1">
    <property type="entry name" value="PROTEIN YMFN"/>
    <property type="match status" value="1"/>
</dbReference>
<evidence type="ECO:0000313" key="2">
    <source>
        <dbReference type="Proteomes" id="UP000179145"/>
    </source>
</evidence>
<dbReference type="AlphaFoldDB" id="A0A1D8UTF4"/>
<dbReference type="InterPro" id="IPR046462">
    <property type="entry name" value="TerL_nuclease"/>
</dbReference>
<dbReference type="RefSeq" id="WP_083278367.1">
    <property type="nucleotide sequence ID" value="NZ_BJVW01000003.1"/>
</dbReference>
<dbReference type="PANTHER" id="PTHR41287">
    <property type="match status" value="1"/>
</dbReference>
<dbReference type="InterPro" id="IPR005021">
    <property type="entry name" value="Terminase_largesu-like"/>
</dbReference>
<dbReference type="Proteomes" id="UP000179145">
    <property type="component" value="Chromosome"/>
</dbReference>
<organism evidence="1 2">
    <name type="scientific">Kozakia baliensis</name>
    <dbReference type="NCBI Taxonomy" id="153496"/>
    <lineage>
        <taxon>Bacteria</taxon>
        <taxon>Pseudomonadati</taxon>
        <taxon>Pseudomonadota</taxon>
        <taxon>Alphaproteobacteria</taxon>
        <taxon>Acetobacterales</taxon>
        <taxon>Acetobacteraceae</taxon>
        <taxon>Kozakia</taxon>
    </lineage>
</organism>
<dbReference type="InterPro" id="IPR046461">
    <property type="entry name" value="TerL_ATPase"/>
</dbReference>
<dbReference type="Gene3D" id="3.40.50.300">
    <property type="entry name" value="P-loop containing nucleotide triphosphate hydrolases"/>
    <property type="match status" value="1"/>
</dbReference>
<dbReference type="STRING" id="153496.A0U89_07035"/>
<accession>A0A1D8UTF4</accession>
<dbReference type="InterPro" id="IPR027417">
    <property type="entry name" value="P-loop_NTPase"/>
</dbReference>
<gene>
    <name evidence="1" type="ORF">A0U89_07035</name>
</gene>
<keyword evidence="2" id="KW-1185">Reference proteome</keyword>
<dbReference type="EMBL" id="CP014674">
    <property type="protein sequence ID" value="AOX16931.1"/>
    <property type="molecule type" value="Genomic_DNA"/>
</dbReference>
<reference evidence="1 2" key="1">
    <citation type="journal article" date="2016" name="Microb. Cell Fact.">
        <title>Dissection of exopolysaccharide biosynthesis in Kozakia baliensis.</title>
        <authorList>
            <person name="Brandt J.U."/>
            <person name="Jakob F."/>
            <person name="Behr J."/>
            <person name="Geissler A.J."/>
            <person name="Vogel R.F."/>
        </authorList>
    </citation>
    <scope>NUCLEOTIDE SEQUENCE [LARGE SCALE GENOMIC DNA]</scope>
    <source>
        <strain evidence="1 2">DSM 14400</strain>
    </source>
</reference>
<dbReference type="Pfam" id="PF03354">
    <property type="entry name" value="TerL_ATPase"/>
    <property type="match status" value="1"/>
</dbReference>
<dbReference type="Pfam" id="PF20441">
    <property type="entry name" value="TerL_nuclease"/>
    <property type="match status" value="1"/>
</dbReference>
<sequence>MADLPIPPMPKGAERYGAWWDEAAAQRVTAFFPAMLRHTEAEWAGRPFQLQDWQRDDIIRPIFGWKRADGTRLIRIVWIEVPRKNGKTELAAGLAITMMFVDREMGGQIYSMATDKDQAKIVFNKAGVMAQFNENLAKSLELLKTSIFCPALGTTFKPLSAGPQGKHGFSTTFAIGDEVHEWRDGEIADVVHKSTAARRQPLECYITTAGVKGVGYAAEMHELAMDVIAGNVIDPTFLPVIYAASEDDDWKSEETWRKANPNYGVSVKPEYLREECNKAARSPRLENEFKRYHLNLWTEQTTRWLSMEDWNLSAGPISWHDLPKVLRGRRCFGGLDLSMVSDTSSLCWCFPPVNGKDADPDSDDINQKFVFIWRFWLPEAAVENQPRERRARYESFVRNEALVLTPGRVVDNDFIRAQINADADLFKPEWLGIDPFNASDMARRLLDEDGLPIQWFRQGFLSMSAPTQGFERLVISHGLVHGGNPVATWMARNAVVTKDAAGNIKPEKSKAADKIDGIVAAIMAYGGASVTSEETPPSVQIVNGVLVIG</sequence>
<proteinExistence type="predicted"/>
<name>A0A1D8UTF4_9PROT</name>
<evidence type="ECO:0000313" key="1">
    <source>
        <dbReference type="EMBL" id="AOX16931.1"/>
    </source>
</evidence>
<dbReference type="GO" id="GO:0004519">
    <property type="term" value="F:endonuclease activity"/>
    <property type="evidence" value="ECO:0007669"/>
    <property type="project" value="InterPro"/>
</dbReference>